<dbReference type="EMBL" id="POUM01000018">
    <property type="protein sequence ID" value="PNF58073.1"/>
    <property type="molecule type" value="Genomic_DNA"/>
</dbReference>
<dbReference type="AlphaFoldDB" id="A0A2N8RAG9"/>
<name>A0A2N8RAG9_STUST</name>
<feature type="domain" description="AMP-dependent synthetase/ligase" evidence="3">
    <location>
        <begin position="15"/>
        <end position="379"/>
    </location>
</feature>
<dbReference type="PANTHER" id="PTHR43201:SF5">
    <property type="entry name" value="MEDIUM-CHAIN ACYL-COA LIGASE ACSF2, MITOCHONDRIAL"/>
    <property type="match status" value="1"/>
</dbReference>
<dbReference type="RefSeq" id="WP_102821432.1">
    <property type="nucleotide sequence ID" value="NZ_JAMOHR010000017.1"/>
</dbReference>
<sequence length="582" mass="62806">MTNNRPRTIYELLVASAERAPESTAITFVDDLHGIKPPARQTHSQLLSSIHRSVNMIRSLTGKSHPVVSLLLPNIPQAQTLLWAAETAGIANPLNPLLSDEALFQLMAKAQTDIIFALSPSHGAELWEKAARVAKRLPGRPACISVYGPTDEPGYDSEVLHYDDEPLRKTGAPTAEDIAAYYHTGGTTGTPKLACHTHANQLAAAAAVIDSMQLTGTDIAINGLPIFHVAGAIVNSLAILGAGGELVLPTIAGFRNPEVIRYHWDLVERLGVTISSGIPTSMTAMLDAPTNGADISTLRFLLSGGAPVPLKLHELAHTKAGQELYQAYGMTECSGVIALPDLSGPAVWGSVGKIKPPVEARIEDGEVCVRSPMVFQGYLGQKSPVSNDGWLRTGDLGHIDSEGNLFITGRTKDLIIRSGHNIDPALIESCLEQHPSVGMAAAIGAPDEYAGELPVAYVQLRAGAEATCEELRQYAAEHIAERAACPKKVIILQALPITAVGKIFKPKLRENITELLLHELLSERIEQIGVESRHTEKGELVVRLWNIPSGEEQWCRDQLRRLNLRLEELTLDERAHATLQPG</sequence>
<dbReference type="Pfam" id="PF13193">
    <property type="entry name" value="AMP-binding_C"/>
    <property type="match status" value="1"/>
</dbReference>
<dbReference type="InterPro" id="IPR045851">
    <property type="entry name" value="AMP-bd_C_sf"/>
</dbReference>
<comment type="similarity">
    <text evidence="1">Belongs to the ATP-dependent AMP-binding enzyme family.</text>
</comment>
<dbReference type="PANTHER" id="PTHR43201">
    <property type="entry name" value="ACYL-COA SYNTHETASE"/>
    <property type="match status" value="1"/>
</dbReference>
<dbReference type="GO" id="GO:0006631">
    <property type="term" value="P:fatty acid metabolic process"/>
    <property type="evidence" value="ECO:0007669"/>
    <property type="project" value="TreeGrafter"/>
</dbReference>
<organism evidence="5 6">
    <name type="scientific">Stutzerimonas stutzeri</name>
    <name type="common">Pseudomonas stutzeri</name>
    <dbReference type="NCBI Taxonomy" id="316"/>
    <lineage>
        <taxon>Bacteria</taxon>
        <taxon>Pseudomonadati</taxon>
        <taxon>Pseudomonadota</taxon>
        <taxon>Gammaproteobacteria</taxon>
        <taxon>Pseudomonadales</taxon>
        <taxon>Pseudomonadaceae</taxon>
        <taxon>Stutzerimonas</taxon>
    </lineage>
</organism>
<reference evidence="5 6" key="1">
    <citation type="submission" date="2018-01" db="EMBL/GenBank/DDBJ databases">
        <title>Denitrification phenotypes of diverse strains of Pseudomonas stutzeri.</title>
        <authorList>
            <person name="Milligan D.A."/>
            <person name="Bergaust L."/>
            <person name="Bakken L.R."/>
            <person name="Frostegard A."/>
        </authorList>
    </citation>
    <scope>NUCLEOTIDE SEQUENCE [LARGE SCALE GENOMIC DNA]</scope>
    <source>
        <strain evidence="5 6">CCUG 44592</strain>
    </source>
</reference>
<dbReference type="InterPro" id="IPR020845">
    <property type="entry name" value="AMP-binding_CS"/>
</dbReference>
<dbReference type="Gene3D" id="3.30.300.30">
    <property type="match status" value="1"/>
</dbReference>
<accession>A0A2N8RAG9</accession>
<dbReference type="SUPFAM" id="SSF56801">
    <property type="entry name" value="Acetyl-CoA synthetase-like"/>
    <property type="match status" value="1"/>
</dbReference>
<evidence type="ECO:0000259" key="3">
    <source>
        <dbReference type="Pfam" id="PF00501"/>
    </source>
</evidence>
<dbReference type="GO" id="GO:0031956">
    <property type="term" value="F:medium-chain fatty acid-CoA ligase activity"/>
    <property type="evidence" value="ECO:0007669"/>
    <property type="project" value="TreeGrafter"/>
</dbReference>
<dbReference type="InterPro" id="IPR000873">
    <property type="entry name" value="AMP-dep_synth/lig_dom"/>
</dbReference>
<evidence type="ECO:0000256" key="1">
    <source>
        <dbReference type="ARBA" id="ARBA00006432"/>
    </source>
</evidence>
<keyword evidence="2" id="KW-0436">Ligase</keyword>
<proteinExistence type="inferred from homology"/>
<gene>
    <name evidence="5" type="ORF">CXK99_18705</name>
</gene>
<protein>
    <submittedName>
        <fullName evidence="5">AMP-binding protein</fullName>
    </submittedName>
</protein>
<evidence type="ECO:0000256" key="2">
    <source>
        <dbReference type="ARBA" id="ARBA00022598"/>
    </source>
</evidence>
<feature type="domain" description="AMP-binding enzyme C-terminal" evidence="4">
    <location>
        <begin position="427"/>
        <end position="502"/>
    </location>
</feature>
<dbReference type="Pfam" id="PF00501">
    <property type="entry name" value="AMP-binding"/>
    <property type="match status" value="1"/>
</dbReference>
<dbReference type="InterPro" id="IPR042099">
    <property type="entry name" value="ANL_N_sf"/>
</dbReference>
<dbReference type="Gene3D" id="3.40.50.12780">
    <property type="entry name" value="N-terminal domain of ligase-like"/>
    <property type="match status" value="1"/>
</dbReference>
<evidence type="ECO:0000313" key="5">
    <source>
        <dbReference type="EMBL" id="PNF58073.1"/>
    </source>
</evidence>
<comment type="caution">
    <text evidence="5">The sequence shown here is derived from an EMBL/GenBank/DDBJ whole genome shotgun (WGS) entry which is preliminary data.</text>
</comment>
<dbReference type="InterPro" id="IPR025110">
    <property type="entry name" value="AMP-bd_C"/>
</dbReference>
<evidence type="ECO:0000259" key="4">
    <source>
        <dbReference type="Pfam" id="PF13193"/>
    </source>
</evidence>
<evidence type="ECO:0000313" key="6">
    <source>
        <dbReference type="Proteomes" id="UP000236003"/>
    </source>
</evidence>
<dbReference type="Proteomes" id="UP000236003">
    <property type="component" value="Unassembled WGS sequence"/>
</dbReference>
<dbReference type="PROSITE" id="PS00455">
    <property type="entry name" value="AMP_BINDING"/>
    <property type="match status" value="1"/>
</dbReference>